<evidence type="ECO:0000313" key="2">
    <source>
        <dbReference type="EMBL" id="AKA68757.1"/>
    </source>
</evidence>
<dbReference type="EMBL" id="CP009933">
    <property type="protein sequence ID" value="AKA68757.1"/>
    <property type="molecule type" value="Genomic_DNA"/>
</dbReference>
<dbReference type="Gene3D" id="3.20.80.10">
    <property type="entry name" value="Regulatory factor, effector binding domain"/>
    <property type="match status" value="1"/>
</dbReference>
<dbReference type="STRING" id="1548.CSCA_1632"/>
<evidence type="ECO:0000313" key="3">
    <source>
        <dbReference type="Proteomes" id="UP000033115"/>
    </source>
</evidence>
<dbReference type="InterPro" id="IPR053182">
    <property type="entry name" value="YobU-like_regulator"/>
</dbReference>
<gene>
    <name evidence="2" type="ORF">CSCA_1632</name>
</gene>
<dbReference type="PANTHER" id="PTHR36444:SF2">
    <property type="entry name" value="TRANSCRIPTIONAL REGULATOR PROTEIN YOBU-RELATED"/>
    <property type="match status" value="1"/>
</dbReference>
<evidence type="ECO:0000259" key="1">
    <source>
        <dbReference type="SMART" id="SM00871"/>
    </source>
</evidence>
<dbReference type="InterPro" id="IPR010499">
    <property type="entry name" value="AraC_E-bd"/>
</dbReference>
<dbReference type="Pfam" id="PF14526">
    <property type="entry name" value="Cass2"/>
    <property type="match status" value="1"/>
</dbReference>
<feature type="domain" description="AraC effector-binding" evidence="1">
    <location>
        <begin position="1"/>
        <end position="154"/>
    </location>
</feature>
<protein>
    <recommendedName>
        <fullName evidence="1">AraC effector-binding domain-containing protein</fullName>
    </recommendedName>
</protein>
<name>A0A0E3M8I8_CLOSL</name>
<proteinExistence type="predicted"/>
<dbReference type="InterPro" id="IPR029441">
    <property type="entry name" value="Cass2"/>
</dbReference>
<reference evidence="2 3" key="1">
    <citation type="journal article" date="2015" name="J. Biotechnol.">
        <title>Complete genome sequence of a malodorant-producing acetogen, Clostridium scatologenes ATCC 25775(T).</title>
        <authorList>
            <person name="Zhu Z."/>
            <person name="Guo T."/>
            <person name="Zheng H."/>
            <person name="Song T."/>
            <person name="Ouyang P."/>
            <person name="Xie J."/>
        </authorList>
    </citation>
    <scope>NUCLEOTIDE SEQUENCE [LARGE SCALE GENOMIC DNA]</scope>
    <source>
        <strain evidence="2 3">ATCC 25775</strain>
    </source>
</reference>
<dbReference type="Proteomes" id="UP000033115">
    <property type="component" value="Chromosome"/>
</dbReference>
<keyword evidence="3" id="KW-1185">Reference proteome</keyword>
<dbReference type="SUPFAM" id="SSF55136">
    <property type="entry name" value="Probable bacterial effector-binding domain"/>
    <property type="match status" value="1"/>
</dbReference>
<organism evidence="2 3">
    <name type="scientific">Clostridium scatologenes</name>
    <dbReference type="NCBI Taxonomy" id="1548"/>
    <lineage>
        <taxon>Bacteria</taxon>
        <taxon>Bacillati</taxon>
        <taxon>Bacillota</taxon>
        <taxon>Clostridia</taxon>
        <taxon>Eubacteriales</taxon>
        <taxon>Clostridiaceae</taxon>
        <taxon>Clostridium</taxon>
    </lineage>
</organism>
<dbReference type="KEGG" id="csq:CSCA_1632"/>
<dbReference type="SMART" id="SM00871">
    <property type="entry name" value="AraC_E_bind"/>
    <property type="match status" value="1"/>
</dbReference>
<dbReference type="InterPro" id="IPR011256">
    <property type="entry name" value="Reg_factor_effector_dom_sf"/>
</dbReference>
<sequence length="155" mass="18920">MEYRIEKLEAFSVIGQEIELTNYEKKNIKISTTFWKKFNNNLKKAYLSQFANWIKYAFMGKRNGTLFYYCAVPKNITVPQNFILREVETQKYLVFEHIGSMDKIYKTYAKIYKEILPNSEYILVQNNFLHFERYDYRFHWNNQNSVIEIWIPIQH</sequence>
<dbReference type="HOGENOM" id="CLU_1675190_0_0_9"/>
<dbReference type="RefSeq" id="WP_029159287.1">
    <property type="nucleotide sequence ID" value="NZ_CP009933.1"/>
</dbReference>
<accession>A0A0E3M8I8</accession>
<dbReference type="AlphaFoldDB" id="A0A0E3M8I8"/>
<dbReference type="PANTHER" id="PTHR36444">
    <property type="entry name" value="TRANSCRIPTIONAL REGULATOR PROTEIN YOBU-RELATED"/>
    <property type="match status" value="1"/>
</dbReference>